<evidence type="ECO:0000313" key="2">
    <source>
        <dbReference type="Proteomes" id="UP001162992"/>
    </source>
</evidence>
<organism evidence="1 2">
    <name type="scientific">Diphasiastrum complanatum</name>
    <name type="common">Issler's clubmoss</name>
    <name type="synonym">Lycopodium complanatum</name>
    <dbReference type="NCBI Taxonomy" id="34168"/>
    <lineage>
        <taxon>Eukaryota</taxon>
        <taxon>Viridiplantae</taxon>
        <taxon>Streptophyta</taxon>
        <taxon>Embryophyta</taxon>
        <taxon>Tracheophyta</taxon>
        <taxon>Lycopodiopsida</taxon>
        <taxon>Lycopodiales</taxon>
        <taxon>Lycopodiaceae</taxon>
        <taxon>Lycopodioideae</taxon>
        <taxon>Diphasiastrum</taxon>
    </lineage>
</organism>
<dbReference type="Proteomes" id="UP001162992">
    <property type="component" value="Chromosome 6"/>
</dbReference>
<proteinExistence type="predicted"/>
<accession>A0ACC2DH65</accession>
<comment type="caution">
    <text evidence="1">The sequence shown here is derived from an EMBL/GenBank/DDBJ whole genome shotgun (WGS) entry which is preliminary data.</text>
</comment>
<gene>
    <name evidence="1" type="ORF">O6H91_06G106800</name>
</gene>
<name>A0ACC2DH65_DIPCM</name>
<keyword evidence="2" id="KW-1185">Reference proteome</keyword>
<protein>
    <submittedName>
        <fullName evidence="1">Uncharacterized protein</fullName>
    </submittedName>
</protein>
<evidence type="ECO:0000313" key="1">
    <source>
        <dbReference type="EMBL" id="KAJ7553648.1"/>
    </source>
</evidence>
<reference evidence="2" key="1">
    <citation type="journal article" date="2024" name="Proc. Natl. Acad. Sci. U.S.A.">
        <title>Extraordinary preservation of gene collinearity over three hundred million years revealed in homosporous lycophytes.</title>
        <authorList>
            <person name="Li C."/>
            <person name="Wickell D."/>
            <person name="Kuo L.Y."/>
            <person name="Chen X."/>
            <person name="Nie B."/>
            <person name="Liao X."/>
            <person name="Peng D."/>
            <person name="Ji J."/>
            <person name="Jenkins J."/>
            <person name="Williams M."/>
            <person name="Shu S."/>
            <person name="Plott C."/>
            <person name="Barry K."/>
            <person name="Rajasekar S."/>
            <person name="Grimwood J."/>
            <person name="Han X."/>
            <person name="Sun S."/>
            <person name="Hou Z."/>
            <person name="He W."/>
            <person name="Dai G."/>
            <person name="Sun C."/>
            <person name="Schmutz J."/>
            <person name="Leebens-Mack J.H."/>
            <person name="Li F.W."/>
            <person name="Wang L."/>
        </authorList>
    </citation>
    <scope>NUCLEOTIDE SEQUENCE [LARGE SCALE GENOMIC DNA]</scope>
    <source>
        <strain evidence="2">cv. PW_Plant_1</strain>
    </source>
</reference>
<dbReference type="EMBL" id="CM055097">
    <property type="protein sequence ID" value="KAJ7553648.1"/>
    <property type="molecule type" value="Genomic_DNA"/>
</dbReference>
<sequence length="724" mass="78442">MDFSLGSIGGSGGFSSNGSSPGDRSLASITENRQHRMLGSPSSNEFLHSNSCRSATEVDLDSRDDQIIPSLKLARTDSSRWQPELKMSAPAGLLIRHTPMQFDCRMPYSPTSSRVSDDALLSCDSRFVPEPRLLRGDSLVSSASAFLGSHSPSLRHPPSYQESYVQHRPAGIPVLLGREAAAMLHAGMHDTAVAVGGRCLFTAAQWAELEHQALIYKYIMHGSSVPAELLHPIRRSVAAMSGMPHNLISAGWGGFQLGGASNVDPEPGRCRRTDGKKWRCARPVVPEQKYCERHMHRGRHRRKAAEAQNNSSAQAAGGPSSSSAIVGAVAGRESNLSPGLARANHSFESTMAFNPQQPQLTKSLSNLAATAGNALLTTSAGNLACNQLSLPLHLPTGLCTNKDSRFLCHGINKAHFDLRPEQLLSDFSGSTRGLDPSKVSSLPSDHQLMQWHLQQSKMTPFGLRSSCGSFLQQDCDQIKFLHAQEMVTMAEANRLNQLLRQQQQQQMHLVDNRNVSVKTFTGDSKSENQPLRHFFDDWPRTRDACSLSWSDVDDENPKANGSSTQLSISITTASSSDISANDSPTRAKTIFSPLKLSMMRNGEDMADPPTHMGLGINLNHRKSSWFPTTLETSVGGPLGEVLQSGNPHPVHKEGLNVLKEDWDSHSQDAPQNASPTGVLQKPALGCFSDSSSNASSPGSVRTEHAISENHKIPALMNAPSRLAT</sequence>